<reference evidence="3 4" key="1">
    <citation type="submission" date="2013-05" db="EMBL/GenBank/DDBJ databases">
        <title>Draft genome of the parasitic nematode Anyclostoma ceylanicum.</title>
        <authorList>
            <person name="Mitreva M."/>
        </authorList>
    </citation>
    <scope>NUCLEOTIDE SEQUENCE [LARGE SCALE GENOMIC DNA]</scope>
</reference>
<evidence type="ECO:0000313" key="3">
    <source>
        <dbReference type="EMBL" id="EPB73198.1"/>
    </source>
</evidence>
<feature type="region of interest" description="Disordered" evidence="1">
    <location>
        <begin position="100"/>
        <end position="129"/>
    </location>
</feature>
<name>A0A0D6LPR2_9BILA</name>
<evidence type="ECO:0000256" key="1">
    <source>
        <dbReference type="SAM" id="MobiDB-lite"/>
    </source>
</evidence>
<keyword evidence="4" id="KW-1185">Reference proteome</keyword>
<organism evidence="3 4">
    <name type="scientific">Ancylostoma ceylanicum</name>
    <dbReference type="NCBI Taxonomy" id="53326"/>
    <lineage>
        <taxon>Eukaryota</taxon>
        <taxon>Metazoa</taxon>
        <taxon>Ecdysozoa</taxon>
        <taxon>Nematoda</taxon>
        <taxon>Chromadorea</taxon>
        <taxon>Rhabditida</taxon>
        <taxon>Rhabditina</taxon>
        <taxon>Rhabditomorpha</taxon>
        <taxon>Strongyloidea</taxon>
        <taxon>Ancylostomatidae</taxon>
        <taxon>Ancylostomatinae</taxon>
        <taxon>Ancylostoma</taxon>
    </lineage>
</organism>
<dbReference type="Proteomes" id="UP000054495">
    <property type="component" value="Unassembled WGS sequence"/>
</dbReference>
<evidence type="ECO:0000256" key="2">
    <source>
        <dbReference type="SAM" id="Phobius"/>
    </source>
</evidence>
<gene>
    <name evidence="3" type="ORF">ANCCEY_07705</name>
</gene>
<keyword evidence="2" id="KW-0812">Transmembrane</keyword>
<keyword evidence="2" id="KW-1133">Transmembrane helix</keyword>
<evidence type="ECO:0000313" key="4">
    <source>
        <dbReference type="Proteomes" id="UP000054495"/>
    </source>
</evidence>
<dbReference type="EMBL" id="KE125001">
    <property type="protein sequence ID" value="EPB73198.1"/>
    <property type="molecule type" value="Genomic_DNA"/>
</dbReference>
<dbReference type="AlphaFoldDB" id="A0A0D6LPR2"/>
<feature type="compositionally biased region" description="Polar residues" evidence="1">
    <location>
        <begin position="111"/>
        <end position="121"/>
    </location>
</feature>
<sequence length="186" mass="21665">MAGSVGDVEMIQHYMGLLLLAGCAMCMGPVVRPDKFHHTKTLPPGIEICGKKREYFKDLFEKLEGDPRQMLLGSWAGHRTLRSPRRIHQKEETHVEEVLSRERRRHERASNEFNNSATSAEVSADDPSKDLPMERLRRAFGRNDYLLPENFKTLRRSDIPVTYRLHDDLLRYYRCAEKRGVTKKVR</sequence>
<feature type="transmembrane region" description="Helical" evidence="2">
    <location>
        <begin position="12"/>
        <end position="31"/>
    </location>
</feature>
<proteinExistence type="predicted"/>
<keyword evidence="2" id="KW-0472">Membrane</keyword>
<accession>A0A0D6LPR2</accession>
<protein>
    <submittedName>
        <fullName evidence="3">Uncharacterized protein</fullName>
    </submittedName>
</protein>